<dbReference type="AlphaFoldDB" id="A0A8B7NNX5"/>
<dbReference type="Gene3D" id="3.30.160.60">
    <property type="entry name" value="Classic Zinc Finger"/>
    <property type="match status" value="3"/>
</dbReference>
<feature type="domain" description="C2H2-type" evidence="7">
    <location>
        <begin position="761"/>
        <end position="788"/>
    </location>
</feature>
<feature type="domain" description="C2H2-type" evidence="7">
    <location>
        <begin position="1012"/>
        <end position="1039"/>
    </location>
</feature>
<dbReference type="Proteomes" id="UP000694843">
    <property type="component" value="Unplaced"/>
</dbReference>
<dbReference type="PANTHER" id="PTHR24379">
    <property type="entry name" value="KRAB AND ZINC FINGER DOMAIN-CONTAINING"/>
    <property type="match status" value="1"/>
</dbReference>
<reference evidence="9" key="1">
    <citation type="submission" date="2025-08" db="UniProtKB">
        <authorList>
            <consortium name="RefSeq"/>
        </authorList>
    </citation>
    <scope>IDENTIFICATION</scope>
    <source>
        <tissue evidence="9">Whole organism</tissue>
    </source>
</reference>
<keyword evidence="8" id="KW-1185">Reference proteome</keyword>
<protein>
    <recommendedName>
        <fullName evidence="7">C2H2-type domain-containing protein</fullName>
    </recommendedName>
</protein>
<feature type="region of interest" description="Disordered" evidence="6">
    <location>
        <begin position="1040"/>
        <end position="1094"/>
    </location>
</feature>
<evidence type="ECO:0000256" key="3">
    <source>
        <dbReference type="ARBA" id="ARBA00022771"/>
    </source>
</evidence>
<dbReference type="PROSITE" id="PS50157">
    <property type="entry name" value="ZINC_FINGER_C2H2_2"/>
    <property type="match status" value="6"/>
</dbReference>
<evidence type="ECO:0000256" key="4">
    <source>
        <dbReference type="ARBA" id="ARBA00022833"/>
    </source>
</evidence>
<feature type="domain" description="C2H2-type" evidence="7">
    <location>
        <begin position="954"/>
        <end position="981"/>
    </location>
</feature>
<sequence>MDADRTMEQMSHSTSTEFLSLEHMDAAGASSPGSSMLLVAADASCLPTTMNSSSSAEGSYMEGLVCSSSDPPDEHHFLNTDALDQLTGSLLEVRAPLHLQFDSTNSSSVQRLSYIPSSSGPASISLVNSDANFSVASTGNNVSASGNTVPSSSLLNAFSFIDAKGNPITGNVVIEDGNIVIQDQTSGHNSEIFLNIPCSDSEQNSILNISCLDSRPKNASISCFDTQQGTLLSNINSSVAQENNLENIHCSETLQNTLLKNLDNSQEDSQSISSAVGLRDIGTASLGLVDQSNLILNSFPGGNQLNLYGDQASGLNHTSFILRNDLVTHPVVSDSSILLPLSHALDSGQSQVLLGSINNGQSFCLLSDSLADSDGGNALLAQSSESQSHSYLLNNQSSVSQTQSLEPNSRASVQLSQSFLHNSQSSGMQTHFLELQGSSSDLMLSGSSVGALHSVLEGPNTLMLDNNLLDNDNNQHEHDEKNIFKKNHCSDQGYRNLTGNESPLAGQILMVHSNGTHSIVVDTPAAQTSGVQPLSLQSSSDKLLRPSSQQPQTPRKTIHILPLKKTYNNNSNNNAFFVTNSTSNNNTNNNNNISTSRHNNNSFRVVSSIAGRSKVISSNNSNIRVNSNHVSGGSISNTNIINNSSNKCVISNNNSSYTGVHVKGVEEGALVLLAAPHEANRPPSLLDHNEQLGDQASPVAPAGPYRCPRCPAVVRAYSKYRKHLLAHRQDKPFACAVCGDAFNRQENLSLHEGLHGPGPPFTCPRCDKTFRRLASYRAHLPLHLLDETVACPACGEEFVSTLELPEHERLIHGGLSSTPGGLTPTIKSEPPDPAFCDTKPCLQTHTAPQGLGLTEKNPNHVIKCEGPGNKSGVPWGVPGVPWGSVDQENSDPENLGPEFSLNSDPEFRGQLLLPPKLEGDEGEGIVVVGEEFSMEGEEEGEVMRLLEEVVQRRYSCDACSASFVSPRLLDQHRVLHRTAKKLSRPKARRRRRYRSLVGSPPRGGAGRGRVGHRCTTCSKLFDKPSQLLRHLRIHTGEKPFKVGHEGEKPFKVGRVGEKPFKVGHEGEKPFKVGHEGEKPFKVGHEGEKPFKVGE</sequence>
<evidence type="ECO:0000259" key="7">
    <source>
        <dbReference type="PROSITE" id="PS50157"/>
    </source>
</evidence>
<feature type="region of interest" description="Disordered" evidence="6">
    <location>
        <begin position="530"/>
        <end position="554"/>
    </location>
</feature>
<evidence type="ECO:0000313" key="8">
    <source>
        <dbReference type="Proteomes" id="UP000694843"/>
    </source>
</evidence>
<dbReference type="InterPro" id="IPR036236">
    <property type="entry name" value="Znf_C2H2_sf"/>
</dbReference>
<keyword evidence="2" id="KW-0677">Repeat</keyword>
<dbReference type="KEGG" id="hazt:108672269"/>
<dbReference type="GO" id="GO:0000977">
    <property type="term" value="F:RNA polymerase II transcription regulatory region sequence-specific DNA binding"/>
    <property type="evidence" value="ECO:0007669"/>
    <property type="project" value="TreeGrafter"/>
</dbReference>
<keyword evidence="4" id="KW-0862">Zinc</keyword>
<dbReference type="RefSeq" id="XP_018015402.2">
    <property type="nucleotide sequence ID" value="XM_018159913.2"/>
</dbReference>
<name>A0A8B7NNX5_HYAAZ</name>
<organism evidence="8 9">
    <name type="scientific">Hyalella azteca</name>
    <name type="common">Amphipod</name>
    <dbReference type="NCBI Taxonomy" id="294128"/>
    <lineage>
        <taxon>Eukaryota</taxon>
        <taxon>Metazoa</taxon>
        <taxon>Ecdysozoa</taxon>
        <taxon>Arthropoda</taxon>
        <taxon>Crustacea</taxon>
        <taxon>Multicrustacea</taxon>
        <taxon>Malacostraca</taxon>
        <taxon>Eumalacostraca</taxon>
        <taxon>Peracarida</taxon>
        <taxon>Amphipoda</taxon>
        <taxon>Senticaudata</taxon>
        <taxon>Talitrida</taxon>
        <taxon>Talitroidea</taxon>
        <taxon>Hyalellidae</taxon>
        <taxon>Hyalella</taxon>
    </lineage>
</organism>
<dbReference type="SUPFAM" id="SSF57667">
    <property type="entry name" value="beta-beta-alpha zinc fingers"/>
    <property type="match status" value="3"/>
</dbReference>
<evidence type="ECO:0000256" key="5">
    <source>
        <dbReference type="PROSITE-ProRule" id="PRU00042"/>
    </source>
</evidence>
<accession>A0A8B7NNX5</accession>
<dbReference type="GeneID" id="108672269"/>
<dbReference type="Pfam" id="PF00096">
    <property type="entry name" value="zf-C2H2"/>
    <property type="match status" value="2"/>
</dbReference>
<evidence type="ECO:0000313" key="9">
    <source>
        <dbReference type="RefSeq" id="XP_018015402.2"/>
    </source>
</evidence>
<gene>
    <name evidence="9" type="primary">LOC108672269</name>
</gene>
<dbReference type="OMA" id="NLENIHC"/>
<evidence type="ECO:0000256" key="6">
    <source>
        <dbReference type="SAM" id="MobiDB-lite"/>
    </source>
</evidence>
<dbReference type="GO" id="GO:0000981">
    <property type="term" value="F:DNA-binding transcription factor activity, RNA polymerase II-specific"/>
    <property type="evidence" value="ECO:0007669"/>
    <property type="project" value="TreeGrafter"/>
</dbReference>
<feature type="domain" description="C2H2-type" evidence="7">
    <location>
        <begin position="705"/>
        <end position="732"/>
    </location>
</feature>
<dbReference type="PANTHER" id="PTHR24379:SF127">
    <property type="entry name" value="BLOODY FINGERS-RELATED"/>
    <property type="match status" value="1"/>
</dbReference>
<dbReference type="SMART" id="SM00355">
    <property type="entry name" value="ZnF_C2H2"/>
    <property type="match status" value="6"/>
</dbReference>
<dbReference type="InterPro" id="IPR013087">
    <property type="entry name" value="Znf_C2H2_type"/>
</dbReference>
<dbReference type="PROSITE" id="PS00028">
    <property type="entry name" value="ZINC_FINGER_C2H2_1"/>
    <property type="match status" value="6"/>
</dbReference>
<feature type="domain" description="C2H2-type" evidence="7">
    <location>
        <begin position="733"/>
        <end position="760"/>
    </location>
</feature>
<dbReference type="GO" id="GO:0008270">
    <property type="term" value="F:zinc ion binding"/>
    <property type="evidence" value="ECO:0007669"/>
    <property type="project" value="UniProtKB-KW"/>
</dbReference>
<keyword evidence="1" id="KW-0479">Metal-binding</keyword>
<dbReference type="GO" id="GO:0005634">
    <property type="term" value="C:nucleus"/>
    <property type="evidence" value="ECO:0007669"/>
    <property type="project" value="TreeGrafter"/>
</dbReference>
<evidence type="ECO:0000256" key="1">
    <source>
        <dbReference type="ARBA" id="ARBA00022723"/>
    </source>
</evidence>
<feature type="compositionally biased region" description="Basic residues" evidence="6">
    <location>
        <begin position="981"/>
        <end position="994"/>
    </location>
</feature>
<dbReference type="OrthoDB" id="6077919at2759"/>
<evidence type="ECO:0000256" key="2">
    <source>
        <dbReference type="ARBA" id="ARBA00022737"/>
    </source>
</evidence>
<proteinExistence type="predicted"/>
<keyword evidence="3 5" id="KW-0863">Zinc-finger</keyword>
<feature type="region of interest" description="Disordered" evidence="6">
    <location>
        <begin position="981"/>
        <end position="1011"/>
    </location>
</feature>
<feature type="domain" description="C2H2-type" evidence="7">
    <location>
        <begin position="789"/>
        <end position="817"/>
    </location>
</feature>